<accession>A0A2U2BDF5</accession>
<dbReference type="Proteomes" id="UP000244956">
    <property type="component" value="Unassembled WGS sequence"/>
</dbReference>
<sequence length="236" mass="26862">MMKRSGFDINVKRTLIFLACSFGLLSGIYAQEAPVDTSYANSYYLYKKGMHESVPVNSWNVVFVGNSITERGLWGEWFPEIPVLNRGIGGDNCWGVDARLGTLLEAKPTVIFLLIGINDLGRGLPPDLISTKYEQIIRRIKNESRNTRLVLHTVLPINETNITFEYMKGKTPKILELNKRIRQLAKKYNVKLIDLHQVFADGQNQMPDKLVIDGLHLNNAGYQRWIKALNESNVLR</sequence>
<organism evidence="3 4">
    <name type="scientific">Marinilabilia rubra</name>
    <dbReference type="NCBI Taxonomy" id="2162893"/>
    <lineage>
        <taxon>Bacteria</taxon>
        <taxon>Pseudomonadati</taxon>
        <taxon>Bacteroidota</taxon>
        <taxon>Bacteroidia</taxon>
        <taxon>Marinilabiliales</taxon>
        <taxon>Marinilabiliaceae</taxon>
        <taxon>Marinilabilia</taxon>
    </lineage>
</organism>
<dbReference type="PANTHER" id="PTHR30383:SF5">
    <property type="entry name" value="SGNH HYDROLASE-TYPE ESTERASE DOMAIN-CONTAINING PROTEIN"/>
    <property type="match status" value="1"/>
</dbReference>
<keyword evidence="4" id="KW-1185">Reference proteome</keyword>
<feature type="chain" id="PRO_5015582734" evidence="1">
    <location>
        <begin position="31"/>
        <end position="236"/>
    </location>
</feature>
<keyword evidence="1" id="KW-0732">Signal</keyword>
<dbReference type="AlphaFoldDB" id="A0A2U2BDF5"/>
<dbReference type="RefSeq" id="WP_109262553.1">
    <property type="nucleotide sequence ID" value="NZ_QEWP01000001.1"/>
</dbReference>
<comment type="caution">
    <text evidence="3">The sequence shown here is derived from an EMBL/GenBank/DDBJ whole genome shotgun (WGS) entry which is preliminary data.</text>
</comment>
<name>A0A2U2BDF5_9BACT</name>
<feature type="signal peptide" evidence="1">
    <location>
        <begin position="1"/>
        <end position="30"/>
    </location>
</feature>
<dbReference type="EMBL" id="QEWP01000001">
    <property type="protein sequence ID" value="PWE01099.1"/>
    <property type="molecule type" value="Genomic_DNA"/>
</dbReference>
<dbReference type="OrthoDB" id="9805821at2"/>
<dbReference type="InterPro" id="IPR051532">
    <property type="entry name" value="Ester_Hydrolysis_Enzymes"/>
</dbReference>
<evidence type="ECO:0000313" key="4">
    <source>
        <dbReference type="Proteomes" id="UP000244956"/>
    </source>
</evidence>
<dbReference type="InterPro" id="IPR036514">
    <property type="entry name" value="SGNH_hydro_sf"/>
</dbReference>
<evidence type="ECO:0000259" key="2">
    <source>
        <dbReference type="Pfam" id="PF13472"/>
    </source>
</evidence>
<dbReference type="PANTHER" id="PTHR30383">
    <property type="entry name" value="THIOESTERASE 1/PROTEASE 1/LYSOPHOSPHOLIPASE L1"/>
    <property type="match status" value="1"/>
</dbReference>
<evidence type="ECO:0000313" key="3">
    <source>
        <dbReference type="EMBL" id="PWE01099.1"/>
    </source>
</evidence>
<dbReference type="Pfam" id="PF13472">
    <property type="entry name" value="Lipase_GDSL_2"/>
    <property type="match status" value="1"/>
</dbReference>
<dbReference type="SUPFAM" id="SSF52266">
    <property type="entry name" value="SGNH hydrolase"/>
    <property type="match status" value="1"/>
</dbReference>
<dbReference type="InterPro" id="IPR013830">
    <property type="entry name" value="SGNH_hydro"/>
</dbReference>
<dbReference type="Gene3D" id="3.40.50.1110">
    <property type="entry name" value="SGNH hydrolase"/>
    <property type="match status" value="1"/>
</dbReference>
<gene>
    <name evidence="3" type="ORF">DDZ16_01015</name>
</gene>
<reference evidence="3 4" key="1">
    <citation type="submission" date="2018-05" db="EMBL/GenBank/DDBJ databases">
        <title>Marinilabilia rubrum sp. nov., isolated from saltern sediment.</title>
        <authorList>
            <person name="Zhang R."/>
        </authorList>
    </citation>
    <scope>NUCLEOTIDE SEQUENCE [LARGE SCALE GENOMIC DNA]</scope>
    <source>
        <strain evidence="3 4">WTE16</strain>
    </source>
</reference>
<evidence type="ECO:0000256" key="1">
    <source>
        <dbReference type="SAM" id="SignalP"/>
    </source>
</evidence>
<protein>
    <submittedName>
        <fullName evidence="3">GDSL family lipase</fullName>
    </submittedName>
</protein>
<dbReference type="GO" id="GO:0004622">
    <property type="term" value="F:phosphatidylcholine lysophospholipase activity"/>
    <property type="evidence" value="ECO:0007669"/>
    <property type="project" value="TreeGrafter"/>
</dbReference>
<proteinExistence type="predicted"/>
<feature type="domain" description="SGNH hydrolase-type esterase" evidence="2">
    <location>
        <begin position="63"/>
        <end position="224"/>
    </location>
</feature>